<keyword evidence="3" id="KW-1185">Reference proteome</keyword>
<proteinExistence type="predicted"/>
<accession>A0ABN6M2Y7</accession>
<dbReference type="EMBL" id="AP025516">
    <property type="protein sequence ID" value="BDD87251.1"/>
    <property type="molecule type" value="Genomic_DNA"/>
</dbReference>
<feature type="region of interest" description="Disordered" evidence="1">
    <location>
        <begin position="1"/>
        <end position="22"/>
    </location>
</feature>
<gene>
    <name evidence="2" type="ORF">DPPLL_16160</name>
</gene>
<dbReference type="Proteomes" id="UP000830055">
    <property type="component" value="Chromosome"/>
</dbReference>
<protein>
    <recommendedName>
        <fullName evidence="4">Twin-arginine translocation signal domain-containing protein</fullName>
    </recommendedName>
</protein>
<evidence type="ECO:0000256" key="1">
    <source>
        <dbReference type="SAM" id="MobiDB-lite"/>
    </source>
</evidence>
<sequence length="239" mass="25349">MTATKGTHGTPDNAPLGLSNQPDAAAHECTQRRKLLKKMAWGTAALAGCSLIPEKWTSPLVEFGALPAHAVTSAVSRVETATQEPRQEPQPKVSGTGSGNFSLIFEMTHQACDSCGFWFDSAVLKIVHSQGTFSKSQSGSLLIKRTSARQGRFSANISSIPSSANITSAILYMRLNSHEGIANSDSRSVVAVYDNSSGRKGALVRRITAAGDIKGRGYSKSNPVVPIDFTAYAIQIHGS</sequence>
<dbReference type="RefSeq" id="WP_284154287.1">
    <property type="nucleotide sequence ID" value="NZ_AP025516.1"/>
</dbReference>
<evidence type="ECO:0000313" key="3">
    <source>
        <dbReference type="Proteomes" id="UP000830055"/>
    </source>
</evidence>
<name>A0ABN6M2Y7_9BACT</name>
<feature type="region of interest" description="Disordered" evidence="1">
    <location>
        <begin position="76"/>
        <end position="95"/>
    </location>
</feature>
<organism evidence="2 3">
    <name type="scientific">Desulfofustis limnaeus</name>
    <dbReference type="NCBI Taxonomy" id="2740163"/>
    <lineage>
        <taxon>Bacteria</taxon>
        <taxon>Pseudomonadati</taxon>
        <taxon>Thermodesulfobacteriota</taxon>
        <taxon>Desulfobulbia</taxon>
        <taxon>Desulfobulbales</taxon>
        <taxon>Desulfocapsaceae</taxon>
        <taxon>Desulfofustis</taxon>
    </lineage>
</organism>
<evidence type="ECO:0000313" key="2">
    <source>
        <dbReference type="EMBL" id="BDD87251.1"/>
    </source>
</evidence>
<evidence type="ECO:0008006" key="4">
    <source>
        <dbReference type="Google" id="ProtNLM"/>
    </source>
</evidence>
<reference evidence="2 3" key="1">
    <citation type="submission" date="2022-01" db="EMBL/GenBank/DDBJ databases">
        <title>Desulfofustis limnae sp. nov., a novel mesophilic sulfate-reducing bacterium isolated from marsh soil.</title>
        <authorList>
            <person name="Watanabe M."/>
            <person name="Takahashi A."/>
            <person name="Kojima H."/>
            <person name="Fukui M."/>
        </authorList>
    </citation>
    <scope>NUCLEOTIDE SEQUENCE [LARGE SCALE GENOMIC DNA]</scope>
    <source>
        <strain evidence="2 3">PPLL</strain>
    </source>
</reference>